<proteinExistence type="predicted"/>
<organism evidence="1 2">
    <name type="scientific">Rhododendron molle</name>
    <name type="common">Chinese azalea</name>
    <name type="synonym">Azalea mollis</name>
    <dbReference type="NCBI Taxonomy" id="49168"/>
    <lineage>
        <taxon>Eukaryota</taxon>
        <taxon>Viridiplantae</taxon>
        <taxon>Streptophyta</taxon>
        <taxon>Embryophyta</taxon>
        <taxon>Tracheophyta</taxon>
        <taxon>Spermatophyta</taxon>
        <taxon>Magnoliopsida</taxon>
        <taxon>eudicotyledons</taxon>
        <taxon>Gunneridae</taxon>
        <taxon>Pentapetalae</taxon>
        <taxon>asterids</taxon>
        <taxon>Ericales</taxon>
        <taxon>Ericaceae</taxon>
        <taxon>Ericoideae</taxon>
        <taxon>Rhodoreae</taxon>
        <taxon>Rhododendron</taxon>
    </lineage>
</organism>
<evidence type="ECO:0000313" key="1">
    <source>
        <dbReference type="EMBL" id="KAI8572513.1"/>
    </source>
</evidence>
<protein>
    <submittedName>
        <fullName evidence="1">Uncharacterized protein</fullName>
    </submittedName>
</protein>
<dbReference type="Proteomes" id="UP001062846">
    <property type="component" value="Chromosome 1"/>
</dbReference>
<dbReference type="EMBL" id="CM046388">
    <property type="protein sequence ID" value="KAI8572513.1"/>
    <property type="molecule type" value="Genomic_DNA"/>
</dbReference>
<reference evidence="1" key="1">
    <citation type="submission" date="2022-02" db="EMBL/GenBank/DDBJ databases">
        <title>Plant Genome Project.</title>
        <authorList>
            <person name="Zhang R.-G."/>
        </authorList>
    </citation>
    <scope>NUCLEOTIDE SEQUENCE</scope>
    <source>
        <strain evidence="1">AT1</strain>
    </source>
</reference>
<sequence length="61" mass="6882">MKISLGISLSLSLSLSLWSAIPSQGERAPITFLSEKRGIAFLIRERHLFGRFLQLRAKLLN</sequence>
<evidence type="ECO:0000313" key="2">
    <source>
        <dbReference type="Proteomes" id="UP001062846"/>
    </source>
</evidence>
<comment type="caution">
    <text evidence="1">The sequence shown here is derived from an EMBL/GenBank/DDBJ whole genome shotgun (WGS) entry which is preliminary data.</text>
</comment>
<keyword evidence="2" id="KW-1185">Reference proteome</keyword>
<name>A0ACC0Q701_RHOML</name>
<accession>A0ACC0Q701</accession>
<gene>
    <name evidence="1" type="ORF">RHMOL_Rhmol01G0205000</name>
</gene>